<proteinExistence type="predicted"/>
<dbReference type="EMBL" id="CP101806">
    <property type="protein sequence ID" value="UUD35066.1"/>
    <property type="molecule type" value="Genomic_DNA"/>
</dbReference>
<dbReference type="RefSeq" id="WP_126118332.1">
    <property type="nucleotide sequence ID" value="NZ_CP101806.1"/>
</dbReference>
<accession>A0A3P8KMR0</accession>
<dbReference type="EMBL" id="UZVY01000001">
    <property type="protein sequence ID" value="VDR42108.1"/>
    <property type="molecule type" value="Genomic_DNA"/>
</dbReference>
<reference evidence="1" key="2">
    <citation type="submission" date="2022-07" db="EMBL/GenBank/DDBJ databases">
        <title>Complete genome of Mycoplasma caviae type strain G122.</title>
        <authorList>
            <person name="Spergser J."/>
        </authorList>
    </citation>
    <scope>NUCLEOTIDE SEQUENCE</scope>
    <source>
        <strain evidence="1">G122</strain>
    </source>
</reference>
<evidence type="ECO:0000313" key="2">
    <source>
        <dbReference type="EMBL" id="VDR42108.1"/>
    </source>
</evidence>
<evidence type="ECO:0000313" key="3">
    <source>
        <dbReference type="Proteomes" id="UP000280036"/>
    </source>
</evidence>
<gene>
    <name evidence="2" type="ORF">NCTC10126_00607</name>
    <name evidence="1" type="ORF">NPA07_04645</name>
</gene>
<organism evidence="2 3">
    <name type="scientific">Mycoplasmopsis caviae</name>
    <dbReference type="NCBI Taxonomy" id="55603"/>
    <lineage>
        <taxon>Bacteria</taxon>
        <taxon>Bacillati</taxon>
        <taxon>Mycoplasmatota</taxon>
        <taxon>Mycoplasmoidales</taxon>
        <taxon>Metamycoplasmataceae</taxon>
        <taxon>Mycoplasmopsis</taxon>
    </lineage>
</organism>
<reference evidence="2 3" key="1">
    <citation type="submission" date="2018-12" db="EMBL/GenBank/DDBJ databases">
        <authorList>
            <consortium name="Pathogen Informatics"/>
        </authorList>
    </citation>
    <scope>NUCLEOTIDE SEQUENCE [LARGE SCALE GENOMIC DNA]</scope>
    <source>
        <strain evidence="2 3">NCTC10126</strain>
    </source>
</reference>
<keyword evidence="4" id="KW-1185">Reference proteome</keyword>
<dbReference type="Proteomes" id="UP000280036">
    <property type="component" value="Unassembled WGS sequence"/>
</dbReference>
<sequence length="325" mass="38429">MKKTIYEIEARIGENKFNDIYRKFLINSDISIMELGLITASSFRANFTSFPDIYFLNKKIEKKIQNFSKREGVTVDDVLEYGKDFIGDFWYESYEYEFEDWANKDFKKMYGFDRPKQPNPQSPKTKVKKILTTVGDSINLYYNQIEIVLTVKNIVVDQKIEKNELQLNKYYFKVLEAKYYGFIDDFGDTWVVNDNAKVKKLLTKWKEEKFMWPSNQLLMEFNKLEYMSDEEFIKLLKNIANKHNDIKALWIPNFISGNVFSKRTKKSKDKVLHKVLNAETFDCNDSKIDELNEYALVWAVANMSTIFLTGFDVCEISEIKDSLTR</sequence>
<protein>
    <submittedName>
        <fullName evidence="2">Uncharacterized protein</fullName>
    </submittedName>
</protein>
<dbReference type="AlphaFoldDB" id="A0A3P8KMR0"/>
<dbReference type="Proteomes" id="UP001058569">
    <property type="component" value="Chromosome"/>
</dbReference>
<dbReference type="OrthoDB" id="8770705at2"/>
<name>A0A3P8KMR0_9BACT</name>
<evidence type="ECO:0000313" key="1">
    <source>
        <dbReference type="EMBL" id="UUD35066.1"/>
    </source>
</evidence>
<evidence type="ECO:0000313" key="4">
    <source>
        <dbReference type="Proteomes" id="UP001058569"/>
    </source>
</evidence>